<dbReference type="OrthoDB" id="1655185at2"/>
<evidence type="ECO:0000313" key="1">
    <source>
        <dbReference type="EMBL" id="AIF66093.1"/>
    </source>
</evidence>
<dbReference type="HOGENOM" id="CLU_117062_1_0_9"/>
<organism evidence="1 2">
    <name type="scientific">Terribacillus saccharophilus</name>
    <dbReference type="NCBI Taxonomy" id="361277"/>
    <lineage>
        <taxon>Bacteria</taxon>
        <taxon>Bacillati</taxon>
        <taxon>Bacillota</taxon>
        <taxon>Bacilli</taxon>
        <taxon>Bacillales</taxon>
        <taxon>Bacillaceae</taxon>
        <taxon>Terribacillus</taxon>
    </lineage>
</organism>
<dbReference type="Pfam" id="PF10612">
    <property type="entry name" value="Spore-coat_CotZ"/>
    <property type="match status" value="1"/>
</dbReference>
<dbReference type="KEGG" id="tap:GZ22_05235"/>
<dbReference type="EMBL" id="CP008876">
    <property type="protein sequence ID" value="AIF66093.1"/>
    <property type="molecule type" value="Genomic_DNA"/>
</dbReference>
<dbReference type="GeneID" id="34221577"/>
<gene>
    <name evidence="1" type="ORF">GZ22_05235</name>
</gene>
<evidence type="ECO:0000313" key="2">
    <source>
        <dbReference type="Proteomes" id="UP000027980"/>
    </source>
</evidence>
<protein>
    <recommendedName>
        <fullName evidence="3">Spore coat protein</fullName>
    </recommendedName>
</protein>
<accession>A0A075LNX8</accession>
<name>A0A075LNX8_9BACI</name>
<evidence type="ECO:0008006" key="3">
    <source>
        <dbReference type="Google" id="ProtNLM"/>
    </source>
</evidence>
<sequence length="162" mass="16842">MSNARRESSSIVVDIVREIANAQRDISSECCATSAEQSINDLLGNFGGSAGFDTVPICLYNDLGGIFRGYGVAPGATPGTLGPVAASYYFRVKAVYDDDAAVLELLRSPADITLIPDGIDDQIVTGLAATGLCFTVDLTKFAHITTLPAISAFLTGTTGTTV</sequence>
<proteinExistence type="predicted"/>
<dbReference type="AlphaFoldDB" id="A0A075LNX8"/>
<dbReference type="InterPro" id="IPR019593">
    <property type="entry name" value="Spore_coat_protein_Z/Y"/>
</dbReference>
<dbReference type="Proteomes" id="UP000027980">
    <property type="component" value="Chromosome"/>
</dbReference>
<reference evidence="1 2" key="1">
    <citation type="submission" date="2014-07" db="EMBL/GenBank/DDBJ databases">
        <title>Complete genome sequence of a moderately halophilic bacterium Terribacillus aidingensis MP602, isolated from Cryptomeria fortunei in Tianmu mountain in China.</title>
        <authorList>
            <person name="Wang Y."/>
            <person name="Lu P."/>
            <person name="Zhang L."/>
        </authorList>
    </citation>
    <scope>NUCLEOTIDE SEQUENCE [LARGE SCALE GENOMIC DNA]</scope>
    <source>
        <strain evidence="1 2">MP602</strain>
    </source>
</reference>
<dbReference type="RefSeq" id="WP_038559416.1">
    <property type="nucleotide sequence ID" value="NZ_CP008876.1"/>
</dbReference>